<protein>
    <submittedName>
        <fullName evidence="4">Oidioi.mRNA.OKI2018_I69.chr2.g4235.t1.cds</fullName>
    </submittedName>
</protein>
<keyword evidence="1" id="KW-0732">Signal</keyword>
<evidence type="ECO:0000259" key="3">
    <source>
        <dbReference type="PROSITE" id="PS51034"/>
    </source>
</evidence>
<organism evidence="4 5">
    <name type="scientific">Oikopleura dioica</name>
    <name type="common">Tunicate</name>
    <dbReference type="NCBI Taxonomy" id="34765"/>
    <lineage>
        <taxon>Eukaryota</taxon>
        <taxon>Metazoa</taxon>
        <taxon>Chordata</taxon>
        <taxon>Tunicata</taxon>
        <taxon>Appendicularia</taxon>
        <taxon>Copelata</taxon>
        <taxon>Oikopleuridae</taxon>
        <taxon>Oikopleura</taxon>
    </lineage>
</organism>
<dbReference type="EMBL" id="OU015567">
    <property type="protein sequence ID" value="CAG5109736.1"/>
    <property type="molecule type" value="Genomic_DNA"/>
</dbReference>
<sequence>MTATSHYNSSNAVTVSQTINAGNPFVDLSYSINFYDSADYTNKVDFSSTSITVGNTLFAQIEAPELINDTKFIVKRCTVTDNTDAGYSLMLVNNFCPIDNGLNFRWRSDSTSDSVVQFEYTNFIFPGSSETTEMTLDCEINLCHVDDSECLKGCEKHILVFPSYMADAYTISSSGQMTDVSVSAPSTIDSNTINFAEYTGGSHFAVVRGEMYVFGGGYGMESNQKIAMLNGCEFTELPVKFTFYYGAESAALAIDGGMQALVCFDTIYGLLTHENKGKRCEVFDAFTTAPTTFVPQYHHGFGKLGMYQGQPTTAGGTSSLNVGPFKKVETLTPTGWTSLADHPKNIRAHVLIGLDSGAMVMAGGYNPDIPDLTREIWLLKDGLWSNIGFLSDRSRESSALRIGNDIFIVCGAQSTEKLNYFPIEKLTIVDDELINSEVIGSKTNQNQQPVLFEVSADFTC</sequence>
<keyword evidence="2" id="KW-1015">Disulfide bond</keyword>
<dbReference type="PROSITE" id="PS51034">
    <property type="entry name" value="ZP_2"/>
    <property type="match status" value="1"/>
</dbReference>
<evidence type="ECO:0000256" key="1">
    <source>
        <dbReference type="ARBA" id="ARBA00022729"/>
    </source>
</evidence>
<dbReference type="Proteomes" id="UP001158576">
    <property type="component" value="Chromosome 2"/>
</dbReference>
<dbReference type="InterPro" id="IPR055355">
    <property type="entry name" value="ZP-C"/>
</dbReference>
<gene>
    <name evidence="4" type="ORF">OKIOD_LOCUS13000</name>
</gene>
<reference evidence="4 5" key="1">
    <citation type="submission" date="2021-04" db="EMBL/GenBank/DDBJ databases">
        <authorList>
            <person name="Bliznina A."/>
        </authorList>
    </citation>
    <scope>NUCLEOTIDE SEQUENCE [LARGE SCALE GENOMIC DNA]</scope>
</reference>
<dbReference type="InterPro" id="IPR042235">
    <property type="entry name" value="ZP-C_dom"/>
</dbReference>
<dbReference type="Pfam" id="PF00100">
    <property type="entry name" value="Zona_pellucida"/>
    <property type="match status" value="1"/>
</dbReference>
<dbReference type="Gene3D" id="2.60.40.4100">
    <property type="entry name" value="Zona pellucida, ZP-C domain"/>
    <property type="match status" value="1"/>
</dbReference>
<proteinExistence type="predicted"/>
<dbReference type="PANTHER" id="PTHR14002">
    <property type="entry name" value="ENDOGLIN/TGF-BETA RECEPTOR TYPE III"/>
    <property type="match status" value="1"/>
</dbReference>
<name>A0ABN7SYA6_OIKDI</name>
<dbReference type="InterPro" id="IPR001507">
    <property type="entry name" value="ZP_dom"/>
</dbReference>
<dbReference type="Gene3D" id="2.120.10.80">
    <property type="entry name" value="Kelch-type beta propeller"/>
    <property type="match status" value="1"/>
</dbReference>
<evidence type="ECO:0000313" key="5">
    <source>
        <dbReference type="Proteomes" id="UP001158576"/>
    </source>
</evidence>
<dbReference type="InterPro" id="IPR015915">
    <property type="entry name" value="Kelch-typ_b-propeller"/>
</dbReference>
<accession>A0ABN7SYA6</accession>
<feature type="domain" description="ZP" evidence="3">
    <location>
        <begin position="1"/>
        <end position="157"/>
    </location>
</feature>
<dbReference type="SUPFAM" id="SSF117281">
    <property type="entry name" value="Kelch motif"/>
    <property type="match status" value="1"/>
</dbReference>
<keyword evidence="5" id="KW-1185">Reference proteome</keyword>
<dbReference type="PANTHER" id="PTHR14002:SF43">
    <property type="entry name" value="DELTA-LIKE PROTEIN"/>
    <property type="match status" value="1"/>
</dbReference>
<evidence type="ECO:0000313" key="4">
    <source>
        <dbReference type="EMBL" id="CAG5109736.1"/>
    </source>
</evidence>
<evidence type="ECO:0000256" key="2">
    <source>
        <dbReference type="ARBA" id="ARBA00023157"/>
    </source>
</evidence>